<dbReference type="SUPFAM" id="SSF89155">
    <property type="entry name" value="TorD-like"/>
    <property type="match status" value="1"/>
</dbReference>
<dbReference type="EMBL" id="AUZX01015486">
    <property type="protein sequence ID" value="EQD28848.1"/>
    <property type="molecule type" value="Genomic_DNA"/>
</dbReference>
<reference evidence="1" key="2">
    <citation type="journal article" date="2014" name="ISME J.">
        <title>Microbial stratification in low pH oxic and suboxic macroscopic growths along an acid mine drainage.</title>
        <authorList>
            <person name="Mendez-Garcia C."/>
            <person name="Mesa V."/>
            <person name="Sprenger R.R."/>
            <person name="Richter M."/>
            <person name="Diez M.S."/>
            <person name="Solano J."/>
            <person name="Bargiela R."/>
            <person name="Golyshina O.V."/>
            <person name="Manteca A."/>
            <person name="Ramos J.L."/>
            <person name="Gallego J.R."/>
            <person name="Llorente I."/>
            <person name="Martins Dos Santos V.A."/>
            <person name="Jensen O.N."/>
            <person name="Pelaez A.I."/>
            <person name="Sanchez J."/>
            <person name="Ferrer M."/>
        </authorList>
    </citation>
    <scope>NUCLEOTIDE SEQUENCE</scope>
</reference>
<dbReference type="Pfam" id="PF02613">
    <property type="entry name" value="Nitrate_red_del"/>
    <property type="match status" value="1"/>
</dbReference>
<comment type="caution">
    <text evidence="1">The sequence shown here is derived from an EMBL/GenBank/DDBJ whole genome shotgun (WGS) entry which is preliminary data.</text>
</comment>
<dbReference type="AlphaFoldDB" id="T0Y6T8"/>
<sequence length="227" mass="24840">MRDHELAADTAALARFFLGPPDEVVAASWKEATGTPLDLAHARQDYYDYFCIPQSGCFIPPYAHVLTRSQEIEDFWHFPAPRYDGGDALLPWYDVAGFDPIKAAFDPLLKGTNQPLDHIGFILAFLANLIDVANGTSDRDRSIVAEFLVEHVLPWTRFLPSLLLKADSPYVVGLGSALRDWTDAMLAAYPVGTMQLPAPTSEVPRNAEADELPCGASAGFAHVLPQG</sequence>
<organism evidence="1">
    <name type="scientific">mine drainage metagenome</name>
    <dbReference type="NCBI Taxonomy" id="410659"/>
    <lineage>
        <taxon>unclassified sequences</taxon>
        <taxon>metagenomes</taxon>
        <taxon>ecological metagenomes</taxon>
    </lineage>
</organism>
<gene>
    <name evidence="1" type="ORF">B1A_20972</name>
</gene>
<dbReference type="InterPro" id="IPR020945">
    <property type="entry name" value="DMSO/NO3_reduct_chaperone"/>
</dbReference>
<dbReference type="InterPro" id="IPR036411">
    <property type="entry name" value="TorD-like_sf"/>
</dbReference>
<protein>
    <submittedName>
        <fullName evidence="1">Uncharacterized protein</fullName>
    </submittedName>
</protein>
<proteinExistence type="predicted"/>
<accession>T0Y6T8</accession>
<dbReference type="Gene3D" id="1.10.3480.10">
    <property type="entry name" value="TorD-like"/>
    <property type="match status" value="1"/>
</dbReference>
<reference evidence="1" key="1">
    <citation type="submission" date="2013-08" db="EMBL/GenBank/DDBJ databases">
        <authorList>
            <person name="Mendez C."/>
            <person name="Richter M."/>
            <person name="Ferrer M."/>
            <person name="Sanchez J."/>
        </authorList>
    </citation>
    <scope>NUCLEOTIDE SEQUENCE</scope>
</reference>
<name>T0Y6T8_9ZZZZ</name>
<evidence type="ECO:0000313" key="1">
    <source>
        <dbReference type="EMBL" id="EQD28848.1"/>
    </source>
</evidence>